<gene>
    <name evidence="4" type="ORF">H6A12_11880</name>
</gene>
<evidence type="ECO:0000256" key="2">
    <source>
        <dbReference type="SAM" id="Phobius"/>
    </source>
</evidence>
<dbReference type="EMBL" id="JACJKY010000029">
    <property type="protein sequence ID" value="MBM6921847.1"/>
    <property type="molecule type" value="Genomic_DNA"/>
</dbReference>
<feature type="transmembrane region" description="Helical" evidence="2">
    <location>
        <begin position="60"/>
        <end position="82"/>
    </location>
</feature>
<feature type="region of interest" description="Disordered" evidence="1">
    <location>
        <begin position="109"/>
        <end position="132"/>
    </location>
</feature>
<feature type="compositionally biased region" description="Acidic residues" evidence="1">
    <location>
        <begin position="110"/>
        <end position="121"/>
    </location>
</feature>
<dbReference type="InterPro" id="IPR026870">
    <property type="entry name" value="Zinc_ribbon_dom"/>
</dbReference>
<keyword evidence="2" id="KW-0812">Transmembrane</keyword>
<dbReference type="RefSeq" id="WP_204448163.1">
    <property type="nucleotide sequence ID" value="NZ_JACJKY010000029.1"/>
</dbReference>
<evidence type="ECO:0000313" key="4">
    <source>
        <dbReference type="EMBL" id="MBM6921847.1"/>
    </source>
</evidence>
<reference evidence="4" key="2">
    <citation type="journal article" date="2021" name="Sci. Rep.">
        <title>The distribution of antibiotic resistance genes in chicken gut microbiota commensals.</title>
        <authorList>
            <person name="Juricova H."/>
            <person name="Matiasovicova J."/>
            <person name="Kubasova T."/>
            <person name="Cejkova D."/>
            <person name="Rychlik I."/>
        </authorList>
    </citation>
    <scope>NUCLEOTIDE SEQUENCE</scope>
    <source>
        <strain evidence="4">An559</strain>
    </source>
</reference>
<organism evidence="4 5">
    <name type="scientific">Merdimmobilis hominis</name>
    <dbReference type="NCBI Taxonomy" id="2897707"/>
    <lineage>
        <taxon>Bacteria</taxon>
        <taxon>Bacillati</taxon>
        <taxon>Bacillota</taxon>
        <taxon>Clostridia</taxon>
        <taxon>Eubacteriales</taxon>
        <taxon>Oscillospiraceae</taxon>
        <taxon>Merdimmobilis</taxon>
    </lineage>
</organism>
<reference evidence="4" key="1">
    <citation type="submission" date="2020-08" db="EMBL/GenBank/DDBJ databases">
        <authorList>
            <person name="Cejkova D."/>
            <person name="Kubasova T."/>
            <person name="Jahodarova E."/>
            <person name="Rychlik I."/>
        </authorList>
    </citation>
    <scope>NUCLEOTIDE SEQUENCE</scope>
    <source>
        <strain evidence="4">An559</strain>
    </source>
</reference>
<name>A0A938X9J4_9FIRM</name>
<accession>A0A938X9J4</accession>
<keyword evidence="2" id="KW-0472">Membrane</keyword>
<evidence type="ECO:0000256" key="1">
    <source>
        <dbReference type="SAM" id="MobiDB-lite"/>
    </source>
</evidence>
<dbReference type="AlphaFoldDB" id="A0A938X9J4"/>
<sequence length="342" mass="37341">MFCMRCGNAVPDGASFCPVCGEKMERTNQSAVNMQQYPNTYNGMVPPMISTVPVRKKKTWLVILLSSIGGVLILILIGFLIYSNMLRIHRLNNAETFAQNEGNTSLHAQEDEDVQTDDVENDTVGGGQQQESSVNTIVIPDGPVLPDFVSFTNNCAVENKSTEFSNYTKSVYFWNYNQKTVLEYVQLLQDEYHFTLQWKEEDDNTATYVLTYTGKGSVASFEPTWSWADEAGKCNVSIWDCHYGGGESEIHIVFGDGLILADTGARTSRTLTPYKDGSGSAANTGEEQCTSCSGSGDCSTCDGTGRVYRLLAGTTERVEQTCTSCRPSGSGNCPFCGGSGKK</sequence>
<comment type="caution">
    <text evidence="4">The sequence shown here is derived from an EMBL/GenBank/DDBJ whole genome shotgun (WGS) entry which is preliminary data.</text>
</comment>
<evidence type="ECO:0000313" key="5">
    <source>
        <dbReference type="Proteomes" id="UP000774750"/>
    </source>
</evidence>
<evidence type="ECO:0000259" key="3">
    <source>
        <dbReference type="Pfam" id="PF13240"/>
    </source>
</evidence>
<proteinExistence type="predicted"/>
<dbReference type="Proteomes" id="UP000774750">
    <property type="component" value="Unassembled WGS sequence"/>
</dbReference>
<keyword evidence="2" id="KW-1133">Transmembrane helix</keyword>
<keyword evidence="5" id="KW-1185">Reference proteome</keyword>
<dbReference type="Pfam" id="PF13240">
    <property type="entry name" value="Zn_Ribbon_1"/>
    <property type="match status" value="1"/>
</dbReference>
<protein>
    <submittedName>
        <fullName evidence="4">Zinc-ribbon domain-containing protein</fullName>
    </submittedName>
</protein>
<feature type="domain" description="Zinc-ribbon" evidence="3">
    <location>
        <begin position="2"/>
        <end position="23"/>
    </location>
</feature>